<evidence type="ECO:0000259" key="8">
    <source>
        <dbReference type="PROSITE" id="PS50011"/>
    </source>
</evidence>
<reference evidence="9 10" key="1">
    <citation type="journal article" date="2019" name="Nat. Ecol. Evol.">
        <title>Megaphylogeny resolves global patterns of mushroom evolution.</title>
        <authorList>
            <person name="Varga T."/>
            <person name="Krizsan K."/>
            <person name="Foldi C."/>
            <person name="Dima B."/>
            <person name="Sanchez-Garcia M."/>
            <person name="Sanchez-Ramirez S."/>
            <person name="Szollosi G.J."/>
            <person name="Szarkandi J.G."/>
            <person name="Papp V."/>
            <person name="Albert L."/>
            <person name="Andreopoulos W."/>
            <person name="Angelini C."/>
            <person name="Antonin V."/>
            <person name="Barry K.W."/>
            <person name="Bougher N.L."/>
            <person name="Buchanan P."/>
            <person name="Buyck B."/>
            <person name="Bense V."/>
            <person name="Catcheside P."/>
            <person name="Chovatia M."/>
            <person name="Cooper J."/>
            <person name="Damon W."/>
            <person name="Desjardin D."/>
            <person name="Finy P."/>
            <person name="Geml J."/>
            <person name="Haridas S."/>
            <person name="Hughes K."/>
            <person name="Justo A."/>
            <person name="Karasinski D."/>
            <person name="Kautmanova I."/>
            <person name="Kiss B."/>
            <person name="Kocsube S."/>
            <person name="Kotiranta H."/>
            <person name="LaButti K.M."/>
            <person name="Lechner B.E."/>
            <person name="Liimatainen K."/>
            <person name="Lipzen A."/>
            <person name="Lukacs Z."/>
            <person name="Mihaltcheva S."/>
            <person name="Morgado L.N."/>
            <person name="Niskanen T."/>
            <person name="Noordeloos M.E."/>
            <person name="Ohm R.A."/>
            <person name="Ortiz-Santana B."/>
            <person name="Ovrebo C."/>
            <person name="Racz N."/>
            <person name="Riley R."/>
            <person name="Savchenko A."/>
            <person name="Shiryaev A."/>
            <person name="Soop K."/>
            <person name="Spirin V."/>
            <person name="Szebenyi C."/>
            <person name="Tomsovsky M."/>
            <person name="Tulloss R.E."/>
            <person name="Uehling J."/>
            <person name="Grigoriev I.V."/>
            <person name="Vagvolgyi C."/>
            <person name="Papp T."/>
            <person name="Martin F.M."/>
            <person name="Miettinen O."/>
            <person name="Hibbett D.S."/>
            <person name="Nagy L.G."/>
        </authorList>
    </citation>
    <scope>NUCLEOTIDE SEQUENCE [LARGE SCALE GENOMIC DNA]</scope>
    <source>
        <strain evidence="9 10">CBS 962.96</strain>
    </source>
</reference>
<evidence type="ECO:0000256" key="5">
    <source>
        <dbReference type="ARBA" id="ARBA00022777"/>
    </source>
</evidence>
<dbReference type="PROSITE" id="PS00108">
    <property type="entry name" value="PROTEIN_KINASE_ST"/>
    <property type="match status" value="1"/>
</dbReference>
<evidence type="ECO:0000256" key="6">
    <source>
        <dbReference type="ARBA" id="ARBA00022840"/>
    </source>
</evidence>
<feature type="region of interest" description="Disordered" evidence="7">
    <location>
        <begin position="69"/>
        <end position="109"/>
    </location>
</feature>
<keyword evidence="10" id="KW-1185">Reference proteome</keyword>
<evidence type="ECO:0000256" key="4">
    <source>
        <dbReference type="ARBA" id="ARBA00022741"/>
    </source>
</evidence>
<keyword evidence="5 9" id="KW-0418">Kinase</keyword>
<dbReference type="EMBL" id="ML179068">
    <property type="protein sequence ID" value="THV03365.1"/>
    <property type="molecule type" value="Genomic_DNA"/>
</dbReference>
<dbReference type="EC" id="2.7.11.1" evidence="1"/>
<dbReference type="OrthoDB" id="10020333at2759"/>
<name>A0A4S8MKP8_DENBC</name>
<feature type="compositionally biased region" description="Acidic residues" evidence="7">
    <location>
        <begin position="714"/>
        <end position="746"/>
    </location>
</feature>
<dbReference type="InterPro" id="IPR011009">
    <property type="entry name" value="Kinase-like_dom_sf"/>
</dbReference>
<dbReference type="GO" id="GO:0005524">
    <property type="term" value="F:ATP binding"/>
    <property type="evidence" value="ECO:0007669"/>
    <property type="project" value="UniProtKB-KW"/>
</dbReference>
<feature type="compositionally biased region" description="Polar residues" evidence="7">
    <location>
        <begin position="589"/>
        <end position="603"/>
    </location>
</feature>
<dbReference type="GO" id="GO:0005634">
    <property type="term" value="C:nucleus"/>
    <property type="evidence" value="ECO:0007669"/>
    <property type="project" value="TreeGrafter"/>
</dbReference>
<evidence type="ECO:0000256" key="3">
    <source>
        <dbReference type="ARBA" id="ARBA00022679"/>
    </source>
</evidence>
<dbReference type="InterPro" id="IPR008271">
    <property type="entry name" value="Ser/Thr_kinase_AS"/>
</dbReference>
<organism evidence="9 10">
    <name type="scientific">Dendrothele bispora (strain CBS 962.96)</name>
    <dbReference type="NCBI Taxonomy" id="1314807"/>
    <lineage>
        <taxon>Eukaryota</taxon>
        <taxon>Fungi</taxon>
        <taxon>Dikarya</taxon>
        <taxon>Basidiomycota</taxon>
        <taxon>Agaricomycotina</taxon>
        <taxon>Agaricomycetes</taxon>
        <taxon>Agaricomycetidae</taxon>
        <taxon>Agaricales</taxon>
        <taxon>Agaricales incertae sedis</taxon>
        <taxon>Dendrothele</taxon>
    </lineage>
</organism>
<evidence type="ECO:0000256" key="1">
    <source>
        <dbReference type="ARBA" id="ARBA00012513"/>
    </source>
</evidence>
<dbReference type="PANTHER" id="PTHR44167:SF23">
    <property type="entry name" value="CDC7 KINASE, ISOFORM A-RELATED"/>
    <property type="match status" value="1"/>
</dbReference>
<dbReference type="Pfam" id="PF00069">
    <property type="entry name" value="Pkinase"/>
    <property type="match status" value="2"/>
</dbReference>
<feature type="region of interest" description="Disordered" evidence="7">
    <location>
        <begin position="513"/>
        <end position="616"/>
    </location>
</feature>
<feature type="compositionally biased region" description="Acidic residues" evidence="7">
    <location>
        <begin position="793"/>
        <end position="807"/>
    </location>
</feature>
<feature type="region of interest" description="Disordered" evidence="7">
    <location>
        <begin position="353"/>
        <end position="384"/>
    </location>
</feature>
<feature type="compositionally biased region" description="Acidic residues" evidence="7">
    <location>
        <begin position="78"/>
        <end position="109"/>
    </location>
</feature>
<feature type="domain" description="Protein kinase" evidence="8">
    <location>
        <begin position="142"/>
        <end position="688"/>
    </location>
</feature>
<dbReference type="GO" id="GO:0004674">
    <property type="term" value="F:protein serine/threonine kinase activity"/>
    <property type="evidence" value="ECO:0007669"/>
    <property type="project" value="UniProtKB-KW"/>
</dbReference>
<feature type="region of interest" description="Disordered" evidence="7">
    <location>
        <begin position="777"/>
        <end position="836"/>
    </location>
</feature>
<dbReference type="GO" id="GO:0044773">
    <property type="term" value="P:mitotic DNA damage checkpoint signaling"/>
    <property type="evidence" value="ECO:0007669"/>
    <property type="project" value="TreeGrafter"/>
</dbReference>
<accession>A0A4S8MKP8</accession>
<sequence length="867" mass="97747">MDSSDPLSHSYDVSQGMQGYWNHLGNVNPGLKKRLSGKVPVAARSRVFNAAAADEQSDDLIIIKGEETPKANRKREAEEVEEEEEVEEVAVEEEQDVDGEEEEEDLDDDENTLVLKSPEEQEEILNEISDLEAVVPDLSTDYKLIDRLGTGTFSSVYKAIDLHYHTKWDNAPWHGYHPPSSSAYYQSIPRETGRNVYVAIKRIYVTSSPERIRNEIAILDECRGCRHVSQIITAFRKDDQVVLILPYQRNDDFRDYFSSLPVPAIKSYFRCLFRSLRDIHARGIIHRDVKPANFLFDPRTGIGTLCDFGLACRMEPGQGHNLCLHTPPSAEYPHGKIKERKDYDVDYAKKMSKEAKHRSGLPSDKVGYPEKDNRPHSKANRAGTRGFRPPEVLLKCGDQTGAVDMWAVGMILLSFLTRKFPLFQSNDDVEALVEIAVIIGRRKMERAAMLHNRMFSTNIPSVTPEGISWREFVERQNPDLYVPPEPDSRFYPYSRQLELHQQRQLQMLDVQERGREAGDEENSDGADGEAEGVDGQNGDLQGFSSYSSSPSRLGFNKSGQRRRQGGRDPGSDVDPSSATSVLEFPSSPPKSTSASVGTTTTDDFSPLGKPVSGVKLGKGMGLLARNGKDKVKGKGKATCFAEEFVMRRPSVAAYRRDMEDALDLMEKLMDHESTSRITPRGALYHPFLYDGAKPKGGKNGGKRKSMQLEMGMIDLDEDEDETREDDVDEDEDDWDLEDETEPEDDEFFPHPFGKGVCRKYHFRDPATDEPCVRVYEDDVDPNGVRYGESTQVDLDEHEDDGENDDDDASRRPLKRRRGAGSTKVEKESGRRRKRRLVVKTLSSGEGIAIGREPCEFHRVGYALEPML</sequence>
<dbReference type="PANTHER" id="PTHR44167">
    <property type="entry name" value="OVARIAN-SPECIFIC SERINE/THREONINE-PROTEIN KINASE LOK-RELATED"/>
    <property type="match status" value="1"/>
</dbReference>
<evidence type="ECO:0000256" key="7">
    <source>
        <dbReference type="SAM" id="MobiDB-lite"/>
    </source>
</evidence>
<evidence type="ECO:0000256" key="2">
    <source>
        <dbReference type="ARBA" id="ARBA00022527"/>
    </source>
</evidence>
<dbReference type="Gene3D" id="1.10.510.10">
    <property type="entry name" value="Transferase(Phosphotransferase) domain 1"/>
    <property type="match status" value="1"/>
</dbReference>
<keyword evidence="6" id="KW-0067">ATP-binding</keyword>
<feature type="compositionally biased region" description="Polar residues" evidence="7">
    <location>
        <begin position="538"/>
        <end position="551"/>
    </location>
</feature>
<dbReference type="SUPFAM" id="SSF56112">
    <property type="entry name" value="Protein kinase-like (PK-like)"/>
    <property type="match status" value="1"/>
</dbReference>
<dbReference type="Proteomes" id="UP000297245">
    <property type="component" value="Unassembled WGS sequence"/>
</dbReference>
<keyword evidence="2" id="KW-0723">Serine/threonine-protein kinase</keyword>
<keyword evidence="3" id="KW-0808">Transferase</keyword>
<feature type="compositionally biased region" description="Acidic residues" evidence="7">
    <location>
        <begin position="518"/>
        <end position="532"/>
    </location>
</feature>
<gene>
    <name evidence="9" type="ORF">K435DRAFT_775045</name>
</gene>
<dbReference type="AlphaFoldDB" id="A0A4S8MKP8"/>
<protein>
    <recommendedName>
        <fullName evidence="1">non-specific serine/threonine protein kinase</fullName>
        <ecNumber evidence="1">2.7.11.1</ecNumber>
    </recommendedName>
</protein>
<feature type="region of interest" description="Disordered" evidence="7">
    <location>
        <begin position="712"/>
        <end position="750"/>
    </location>
</feature>
<proteinExistence type="predicted"/>
<dbReference type="PROSITE" id="PS50011">
    <property type="entry name" value="PROTEIN_KINASE_DOM"/>
    <property type="match status" value="1"/>
</dbReference>
<dbReference type="InterPro" id="IPR000719">
    <property type="entry name" value="Prot_kinase_dom"/>
</dbReference>
<dbReference type="CDD" id="cd14019">
    <property type="entry name" value="STKc_Cdc7"/>
    <property type="match status" value="1"/>
</dbReference>
<evidence type="ECO:0000313" key="10">
    <source>
        <dbReference type="Proteomes" id="UP000297245"/>
    </source>
</evidence>
<keyword evidence="4" id="KW-0547">Nucleotide-binding</keyword>
<dbReference type="SMART" id="SM00220">
    <property type="entry name" value="S_TKc"/>
    <property type="match status" value="1"/>
</dbReference>
<dbReference type="Gene3D" id="3.30.200.20">
    <property type="entry name" value="Phosphorylase Kinase, domain 1"/>
    <property type="match status" value="1"/>
</dbReference>
<evidence type="ECO:0000313" key="9">
    <source>
        <dbReference type="EMBL" id="THV03365.1"/>
    </source>
</evidence>